<dbReference type="GO" id="GO:0005524">
    <property type="term" value="F:ATP binding"/>
    <property type="evidence" value="ECO:0007669"/>
    <property type="project" value="UniProtKB-KW"/>
</dbReference>
<keyword evidence="7" id="KW-1185">Reference proteome</keyword>
<dbReference type="AlphaFoldDB" id="A0AAV6TTX5"/>
<feature type="region of interest" description="Disordered" evidence="4">
    <location>
        <begin position="999"/>
        <end position="1027"/>
    </location>
</feature>
<dbReference type="InterPro" id="IPR045455">
    <property type="entry name" value="NrS-1_pol-like_helicase"/>
</dbReference>
<evidence type="ECO:0000313" key="6">
    <source>
        <dbReference type="EMBL" id="KAG8175223.1"/>
    </source>
</evidence>
<accession>A0AAV6TTX5</accession>
<keyword evidence="3" id="KW-0067">ATP-binding</keyword>
<dbReference type="InterPro" id="IPR014015">
    <property type="entry name" value="Helicase_SF3_DNA-vir"/>
</dbReference>
<dbReference type="Pfam" id="PF19263">
    <property type="entry name" value="DUF5906"/>
    <property type="match status" value="1"/>
</dbReference>
<evidence type="ECO:0000256" key="3">
    <source>
        <dbReference type="ARBA" id="ARBA00022840"/>
    </source>
</evidence>
<evidence type="ECO:0000256" key="1">
    <source>
        <dbReference type="ARBA" id="ARBA00022741"/>
    </source>
</evidence>
<dbReference type="Proteomes" id="UP000827092">
    <property type="component" value="Unassembled WGS sequence"/>
</dbReference>
<gene>
    <name evidence="6" type="ORF">JTE90_022646</name>
</gene>
<keyword evidence="2" id="KW-0378">Hydrolase</keyword>
<reference evidence="6 7" key="1">
    <citation type="journal article" date="2022" name="Nat. Ecol. Evol.">
        <title>A masculinizing supergene underlies an exaggerated male reproductive morph in a spider.</title>
        <authorList>
            <person name="Hendrickx F."/>
            <person name="De Corte Z."/>
            <person name="Sonet G."/>
            <person name="Van Belleghem S.M."/>
            <person name="Kostlbacher S."/>
            <person name="Vangestel C."/>
        </authorList>
    </citation>
    <scope>NUCLEOTIDE SEQUENCE [LARGE SCALE GENOMIC DNA]</scope>
    <source>
        <strain evidence="6">W744_W776</strain>
    </source>
</reference>
<dbReference type="SUPFAM" id="SSF52540">
    <property type="entry name" value="P-loop containing nucleoside triphosphate hydrolases"/>
    <property type="match status" value="1"/>
</dbReference>
<organism evidence="6 7">
    <name type="scientific">Oedothorax gibbosus</name>
    <dbReference type="NCBI Taxonomy" id="931172"/>
    <lineage>
        <taxon>Eukaryota</taxon>
        <taxon>Metazoa</taxon>
        <taxon>Ecdysozoa</taxon>
        <taxon>Arthropoda</taxon>
        <taxon>Chelicerata</taxon>
        <taxon>Arachnida</taxon>
        <taxon>Araneae</taxon>
        <taxon>Araneomorphae</taxon>
        <taxon>Entelegynae</taxon>
        <taxon>Araneoidea</taxon>
        <taxon>Linyphiidae</taxon>
        <taxon>Erigoninae</taxon>
        <taxon>Oedothorax</taxon>
    </lineage>
</organism>
<dbReference type="EMBL" id="JAFNEN010001048">
    <property type="protein sequence ID" value="KAG8175223.1"/>
    <property type="molecule type" value="Genomic_DNA"/>
</dbReference>
<dbReference type="PANTHER" id="PTHR35372">
    <property type="entry name" value="ATP BINDING PROTEIN-RELATED"/>
    <property type="match status" value="1"/>
</dbReference>
<dbReference type="InterPro" id="IPR027417">
    <property type="entry name" value="P-loop_NTPase"/>
</dbReference>
<protein>
    <recommendedName>
        <fullName evidence="5">SF3 helicase domain-containing protein</fullName>
    </recommendedName>
</protein>
<name>A0AAV6TTX5_9ARAC</name>
<feature type="domain" description="SF3 helicase" evidence="5">
    <location>
        <begin position="695"/>
        <end position="853"/>
    </location>
</feature>
<dbReference type="InterPro" id="IPR051620">
    <property type="entry name" value="ORF904-like_C"/>
</dbReference>
<dbReference type="PROSITE" id="PS51206">
    <property type="entry name" value="SF3_HELICASE_1"/>
    <property type="match status" value="1"/>
</dbReference>
<dbReference type="GO" id="GO:0016787">
    <property type="term" value="F:hydrolase activity"/>
    <property type="evidence" value="ECO:0007669"/>
    <property type="project" value="UniProtKB-KW"/>
</dbReference>
<evidence type="ECO:0000256" key="4">
    <source>
        <dbReference type="SAM" id="MobiDB-lite"/>
    </source>
</evidence>
<proteinExistence type="predicted"/>
<evidence type="ECO:0000259" key="5">
    <source>
        <dbReference type="PROSITE" id="PS51206"/>
    </source>
</evidence>
<sequence length="1052" mass="122560">MSKYLHEYNSLSEVAGKDVYLIYSILGKKYYLERNVYPEFCKIWVRQTIFEPLVLDLASADHHCPVFDFDCKDQPLDNKQMKRLLRYFEAVLKELLLPHFKHFTFIVSFRSDGAGIHVHLPEFVIGHDDYILLCDKLSDQFELEKERFGNYKLDTLQNCTLAGAAKPNVQPYLPTHLVYHDEMLSHYLEMTPGSADLNTQLQALKKAFKRVKPTDSSFFRKFLFHQKDSVKLALLQAMMPVPQPNMVVKKLAFPTVIATVPNESAEFKDVATFKKRRSNDLGFISKGQQLLSDGSHFLKTFYFIKHNSFVIEDFETNNWALKVWYERIKCLCPTHVKTNPLFDRFNDLLRDKNARFINDPNPIKTILEFDDGYYFLPVFYAMCKELKITCSMMVHHLSSVLDKKYMPLLNRLEQMEQTHLQVTMQNLTLQTIIFCGNNLCDRYIRYRDKLQQIIQDSNRAILSVVTTNDLVQLLRELQESYFPLQSLKLTTSLRKNNGFVWNSLTESWQELNAEKEKESHLNNLWNVIKFWIRDYRRAGNLGGPDDEVLKKFGVGMVLSSINSDISFERKMIQMDRHKWFIRTQDACLDILTGHIGGTVPELYLSDRKLGIETPRQELIRLYNHSPDLEQLYQLLTTKSFFQKYLKALLTDQTDDLYDTLYELVQELDECKQPTYVETMLHFYTHLCKFTAFEYDLLMYLLDVLSSIFIATNYERKFYVCKGETSNGKSKLFELLSRVFGGYYHNIQSDNLKPSNNSGSPTPDLASTLFNCRIVTTEELEGKLNENRVKQLTGNSSVSFRNMYEASQSGIPTAKLFTTTNNIPDCQSSEAFKDRVVAIPFASRFVNKPPATTSEQVRLGQYSKDEYVVERSYMGCFLMLSYHLKKYINVRDGLIYCRDMPPVVAEYTRTYLFNTDVYNQFKAHMDVQLGNDCMTTMTDVRSAVRQFLKNTKNTTTPETDIILKFEEEFSEHRRSDFQLGNTPYESVLDQSSSLSFENEMLQQEDSMDSIGKRSLPETGGRKKKKKMARAQTDTVVYYENVVIRNLRKMTHDN</sequence>
<dbReference type="PANTHER" id="PTHR35372:SF2">
    <property type="entry name" value="SF3 HELICASE DOMAIN-CONTAINING PROTEIN"/>
    <property type="match status" value="1"/>
</dbReference>
<evidence type="ECO:0000256" key="2">
    <source>
        <dbReference type="ARBA" id="ARBA00022801"/>
    </source>
</evidence>
<comment type="caution">
    <text evidence="6">The sequence shown here is derived from an EMBL/GenBank/DDBJ whole genome shotgun (WGS) entry which is preliminary data.</text>
</comment>
<dbReference type="Gene3D" id="3.40.50.300">
    <property type="entry name" value="P-loop containing nucleotide triphosphate hydrolases"/>
    <property type="match status" value="1"/>
</dbReference>
<evidence type="ECO:0000313" key="7">
    <source>
        <dbReference type="Proteomes" id="UP000827092"/>
    </source>
</evidence>
<keyword evidence="1" id="KW-0547">Nucleotide-binding</keyword>